<gene>
    <name evidence="1" type="ORF">MARCHEWKA_04710</name>
</gene>
<dbReference type="Proteomes" id="UP001056634">
    <property type="component" value="Segment"/>
</dbReference>
<proteinExistence type="predicted"/>
<reference evidence="1" key="1">
    <citation type="submission" date="2022-04" db="EMBL/GenBank/DDBJ databases">
        <authorList>
            <person name="Friedrich I."/>
            <person name="Schneider D."/>
            <person name="Poehlein A."/>
            <person name="Hertel R."/>
            <person name="Daniel R."/>
        </authorList>
    </citation>
    <scope>NUCLEOTIDE SEQUENCE</scope>
</reference>
<evidence type="ECO:0000313" key="1">
    <source>
        <dbReference type="EMBL" id="UTC28983.1"/>
    </source>
</evidence>
<sequence>MARKPRKAAPPLQNLCLDIPLTRAPAPYLIGVDPAAKDPQSWGMAISPATAPPTPPLAVAATQQAIDWKSVTAGLDWAKTADTMAKYKDAIASITQAQMNSLFQTNILGAPYGGRHEGRFEPTRAEDLGCVAAMVQAVRDHYRGEGLSLDYCVKDWRDEDPRYLNAWLFGPRGEFTGFARVDALKDEMTQHARQGRRGDVVVAKPRGLPIPVSFRITLLMGIQDAMWRKSVHGVGEPQAYYQFATYEDYAAWESLATYDRTSLDDL</sequence>
<protein>
    <submittedName>
        <fullName evidence="1">Uncharacterized protein</fullName>
    </submittedName>
</protein>
<organism evidence="1 2">
    <name type="scientific">Brevundimonas phage vB_BpoS-Marchewka</name>
    <dbReference type="NCBI Taxonomy" id="2948604"/>
    <lineage>
        <taxon>Viruses</taxon>
        <taxon>Duplodnaviria</taxon>
        <taxon>Heunggongvirae</taxon>
        <taxon>Uroviricota</taxon>
        <taxon>Caudoviricetes</taxon>
        <taxon>Jeanschmidtviridae</taxon>
        <taxon>Marchewkavirus</taxon>
        <taxon>Marchewkavirus marchewka</taxon>
    </lineage>
</organism>
<evidence type="ECO:0000313" key="2">
    <source>
        <dbReference type="Proteomes" id="UP001056634"/>
    </source>
</evidence>
<accession>A0A9E7SR09</accession>
<dbReference type="EMBL" id="ON529851">
    <property type="protein sequence ID" value="UTC28983.1"/>
    <property type="molecule type" value="Genomic_DNA"/>
</dbReference>
<name>A0A9E7SR09_9CAUD</name>
<keyword evidence="2" id="KW-1185">Reference proteome</keyword>